<evidence type="ECO:0008006" key="3">
    <source>
        <dbReference type="Google" id="ProtNLM"/>
    </source>
</evidence>
<sequence>MAEAAQNSAVPQLKIVIPNKHSEKLVGILHETGSAEIVILCHGFRASKDETTMVNLAFALENEGISSFRFDFAENG</sequence>
<dbReference type="SUPFAM" id="SSF53474">
    <property type="entry name" value="alpha/beta-Hydrolases"/>
    <property type="match status" value="1"/>
</dbReference>
<keyword evidence="2" id="KW-1185">Reference proteome</keyword>
<evidence type="ECO:0000313" key="1">
    <source>
        <dbReference type="EMBL" id="RXI06089.1"/>
    </source>
</evidence>
<organism evidence="1 2">
    <name type="scientific">Malus domestica</name>
    <name type="common">Apple</name>
    <name type="synonym">Pyrus malus</name>
    <dbReference type="NCBI Taxonomy" id="3750"/>
    <lineage>
        <taxon>Eukaryota</taxon>
        <taxon>Viridiplantae</taxon>
        <taxon>Streptophyta</taxon>
        <taxon>Embryophyta</taxon>
        <taxon>Tracheophyta</taxon>
        <taxon>Spermatophyta</taxon>
        <taxon>Magnoliopsida</taxon>
        <taxon>eudicotyledons</taxon>
        <taxon>Gunneridae</taxon>
        <taxon>Pentapetalae</taxon>
        <taxon>rosids</taxon>
        <taxon>fabids</taxon>
        <taxon>Rosales</taxon>
        <taxon>Rosaceae</taxon>
        <taxon>Amygdaloideae</taxon>
        <taxon>Maleae</taxon>
        <taxon>Malus</taxon>
    </lineage>
</organism>
<evidence type="ECO:0000313" key="2">
    <source>
        <dbReference type="Proteomes" id="UP000290289"/>
    </source>
</evidence>
<dbReference type="EMBL" id="RDQH01000328">
    <property type="protein sequence ID" value="RXI06089.1"/>
    <property type="molecule type" value="Genomic_DNA"/>
</dbReference>
<dbReference type="InterPro" id="IPR029058">
    <property type="entry name" value="AB_hydrolase_fold"/>
</dbReference>
<gene>
    <name evidence="1" type="ORF">DVH24_018131</name>
</gene>
<reference evidence="1 2" key="1">
    <citation type="submission" date="2018-10" db="EMBL/GenBank/DDBJ databases">
        <title>A high-quality apple genome assembly.</title>
        <authorList>
            <person name="Hu J."/>
        </authorList>
    </citation>
    <scope>NUCLEOTIDE SEQUENCE [LARGE SCALE GENOMIC DNA]</scope>
    <source>
        <strain evidence="2">cv. HFTH1</strain>
        <tissue evidence="1">Young leaf</tissue>
    </source>
</reference>
<dbReference type="AlphaFoldDB" id="A0A498KD46"/>
<accession>A0A498KD46</accession>
<dbReference type="STRING" id="3750.A0A498KD46"/>
<comment type="caution">
    <text evidence="1">The sequence shown here is derived from an EMBL/GenBank/DDBJ whole genome shotgun (WGS) entry which is preliminary data.</text>
</comment>
<name>A0A498KD46_MALDO</name>
<proteinExistence type="predicted"/>
<dbReference type="Proteomes" id="UP000290289">
    <property type="component" value="Chromosome 2"/>
</dbReference>
<dbReference type="Gene3D" id="3.40.50.1820">
    <property type="entry name" value="alpha/beta hydrolase"/>
    <property type="match status" value="1"/>
</dbReference>
<protein>
    <recommendedName>
        <fullName evidence="3">Serine aminopeptidase S33 domain-containing protein</fullName>
    </recommendedName>
</protein>